<proteinExistence type="predicted"/>
<sequence length="113" mass="11377">MRVAEVSSGARRPAFASGVVSVLLTFAAVIVLRTPAHTSEAAVVVSTGPAVCLQLTGGQQLCFDARHVAHLSLGSLRTGECVDTTRAGAADAAVMAEAFTLVRPAPASACAVS</sequence>
<evidence type="ECO:0000313" key="1">
    <source>
        <dbReference type="EMBL" id="MBB2903195.1"/>
    </source>
</evidence>
<name>A0A7W4XZC0_KINRA</name>
<accession>A0A7W4XZC0</accession>
<reference evidence="1 2" key="1">
    <citation type="submission" date="2020-08" db="EMBL/GenBank/DDBJ databases">
        <title>The Agave Microbiome: Exploring the role of microbial communities in plant adaptations to desert environments.</title>
        <authorList>
            <person name="Partida-Martinez L.P."/>
        </authorList>
    </citation>
    <scope>NUCLEOTIDE SEQUENCE [LARGE SCALE GENOMIC DNA]</scope>
    <source>
        <strain evidence="1 2">AS2.23</strain>
    </source>
</reference>
<dbReference type="EMBL" id="JACHVY010000005">
    <property type="protein sequence ID" value="MBB2903195.1"/>
    <property type="molecule type" value="Genomic_DNA"/>
</dbReference>
<gene>
    <name evidence="1" type="ORF">FHR75_004037</name>
</gene>
<dbReference type="AlphaFoldDB" id="A0A7W4XZC0"/>
<dbReference type="RefSeq" id="WP_183392814.1">
    <property type="nucleotide sequence ID" value="NZ_JACHVY010000005.1"/>
</dbReference>
<comment type="caution">
    <text evidence="1">The sequence shown here is derived from an EMBL/GenBank/DDBJ whole genome shotgun (WGS) entry which is preliminary data.</text>
</comment>
<organism evidence="1 2">
    <name type="scientific">Kineococcus radiotolerans</name>
    <dbReference type="NCBI Taxonomy" id="131568"/>
    <lineage>
        <taxon>Bacteria</taxon>
        <taxon>Bacillati</taxon>
        <taxon>Actinomycetota</taxon>
        <taxon>Actinomycetes</taxon>
        <taxon>Kineosporiales</taxon>
        <taxon>Kineosporiaceae</taxon>
        <taxon>Kineococcus</taxon>
    </lineage>
</organism>
<evidence type="ECO:0000313" key="2">
    <source>
        <dbReference type="Proteomes" id="UP000533269"/>
    </source>
</evidence>
<dbReference type="Proteomes" id="UP000533269">
    <property type="component" value="Unassembled WGS sequence"/>
</dbReference>
<protein>
    <submittedName>
        <fullName evidence="1">Uncharacterized protein</fullName>
    </submittedName>
</protein>
<reference evidence="1 2" key="2">
    <citation type="submission" date="2020-08" db="EMBL/GenBank/DDBJ databases">
        <authorList>
            <person name="Partida-Martinez L."/>
            <person name="Huntemann M."/>
            <person name="Clum A."/>
            <person name="Wang J."/>
            <person name="Palaniappan K."/>
            <person name="Ritter S."/>
            <person name="Chen I.-M."/>
            <person name="Stamatis D."/>
            <person name="Reddy T."/>
            <person name="O'Malley R."/>
            <person name="Daum C."/>
            <person name="Shapiro N."/>
            <person name="Ivanova N."/>
            <person name="Kyrpides N."/>
            <person name="Woyke T."/>
        </authorList>
    </citation>
    <scope>NUCLEOTIDE SEQUENCE [LARGE SCALE GENOMIC DNA]</scope>
    <source>
        <strain evidence="1 2">AS2.23</strain>
    </source>
</reference>